<dbReference type="EMBL" id="LC738881">
    <property type="protein sequence ID" value="BDT63094.1"/>
    <property type="molecule type" value="Genomic_DNA"/>
</dbReference>
<reference evidence="2" key="1">
    <citation type="submission" date="2022-10" db="EMBL/GenBank/DDBJ databases">
        <title>Genome sequences of endogenous nimaviruses in decapod crustaceans.</title>
        <authorList>
            <person name="Kawato S."/>
            <person name="Nozaki R."/>
            <person name="Kondo H."/>
            <person name="Hirono I."/>
        </authorList>
    </citation>
    <scope>NUCLEOTIDE SEQUENCE</scope>
    <source>
        <strain evidence="2">Fukuoka2019</strain>
    </source>
</reference>
<protein>
    <submittedName>
        <fullName evidence="2">Wsv313-like protein</fullName>
    </submittedName>
</protein>
<proteinExistence type="predicted"/>
<feature type="region of interest" description="Disordered" evidence="1">
    <location>
        <begin position="1133"/>
        <end position="1217"/>
    </location>
</feature>
<evidence type="ECO:0000256" key="1">
    <source>
        <dbReference type="SAM" id="MobiDB-lite"/>
    </source>
</evidence>
<feature type="compositionally biased region" description="Basic and acidic residues" evidence="1">
    <location>
        <begin position="1207"/>
        <end position="1217"/>
    </location>
</feature>
<sequence length="1217" mass="129515">MWALEAVSVCPGELDTRASEREPSSLARISSENPGTCNSMNSSPISGLRLTEGAGVLDVYDDDPGGQGDGGGRDYDRFESEGEVATVGDSEGSEWDAPPDEFSDCSDAEDSAGETGEGGSGPRSGRAGIEVPQTRASPSIRCGLGDAVLYDNGSGDGGSNEYEYNYKYEYIRDEEGDDVRDRQLADAANGGCGDYGYKEDDVEDVNEDEGGPLYAEELPGGSVDPSVVALAAAQENANVLLEGLRGAAATSSTAEMSKEGSPLIEGAAGTIKKRVYECIMNATGDGARVAAVSARDTEMFRVLKAGRNSEIELQLETKPGVECRPEMEGGTEPELVHDDDDVRGYEDESAPASLPLPPVLNSTFLDAGNGRNGVRSPPSERGPAGDRDDESTATEADNTEGWSDYYRHLATKNGPEESPLYSEASIARSVEDAQSVVPPLASLVVESLTGSRLFGAKGAGFGSFSGGAAEGGVLPIQFSSDLIHNYEQVHGGALTQKEPAETPQLRRPSPPPHHHGFSYAARVQQKEREASEDSLMIIEEMRRSGVLPAGAQTSGPPASTSSALQEEAAPEVQRLVGATQSIAQALLSADAKLGGQETVKKLEECMESVVLRTHVKMLKEQTKGLHCSALLSVLFKDENNPTRPSFEELGTFRDIAAAEITLNALVKSSMVVDLRTAELFRESNEKLEKIQRQQIMSNPLFACITNASRLDGRQCSAPPPPVPTLSLVGAGAEAAFKDVASDESERGSPEAAPLLRANDGEGSTMRLELFNILDPSAIAHKSPHQKFGERVEFLNRLIISKTRTSLMWHKLVGLLSAIMSKAASVLFEGCSQDEPTDVSSPPEAGVGSLGVDFVFGVVSEMIIKSICAVCADAGELALFLEIPIVMLKWPKEFVSSKSYKSLILRSIQSLAAKSTTPVSYLIEQIQFDKIAPRTAGAGSGGESLLSGLTSDLHNAQGNSVPLFTNEDKKAFINKLFRGIRAADSDKRGYLSAAYGAYNSGAVAGAAGHPDGRKCAAENHLAIFSMASAIIDYKPPLFHNIAGNVVAALEKRKGLISAAVAKIMRKAKMSMEVYLVNCKLDRVSAQYAQRNCSASVPMRNLMHRTSENGTLSIISRRHRSCDALAADRLGSAAGFSDTFPGQSPSSIFRHKRPSSSVLSNRMKIIRHSQVASSETPSSSEHGDSNEDSDEDSVGDSENESEGEAGDASDEKWRRNASP</sequence>
<feature type="region of interest" description="Disordered" evidence="1">
    <location>
        <begin position="547"/>
        <end position="567"/>
    </location>
</feature>
<organism evidence="2">
    <name type="scientific">Sicyonia whispovirus</name>
    <dbReference type="NCBI Taxonomy" id="2984283"/>
    <lineage>
        <taxon>Viruses</taxon>
        <taxon>Viruses incertae sedis</taxon>
        <taxon>Naldaviricetes</taxon>
        <taxon>Nimaviridae</taxon>
        <taxon>Whispovirus</taxon>
    </lineage>
</organism>
<feature type="compositionally biased region" description="Polar residues" evidence="1">
    <location>
        <begin position="551"/>
        <end position="564"/>
    </location>
</feature>
<accession>A0A9C7CEF0</accession>
<feature type="compositionally biased region" description="Acidic residues" evidence="1">
    <location>
        <begin position="1184"/>
        <end position="1206"/>
    </location>
</feature>
<name>A0A9C7CEF0_9VIRU</name>
<feature type="compositionally biased region" description="Basic and acidic residues" evidence="1">
    <location>
        <begin position="334"/>
        <end position="346"/>
    </location>
</feature>
<evidence type="ECO:0000313" key="2">
    <source>
        <dbReference type="EMBL" id="BDT63094.1"/>
    </source>
</evidence>
<feature type="compositionally biased region" description="Polar residues" evidence="1">
    <location>
        <begin position="27"/>
        <end position="45"/>
    </location>
</feature>
<feature type="compositionally biased region" description="Basic and acidic residues" evidence="1">
    <location>
        <begin position="14"/>
        <end position="23"/>
    </location>
</feature>
<feature type="compositionally biased region" description="Acidic residues" evidence="1">
    <location>
        <begin position="91"/>
        <end position="112"/>
    </location>
</feature>
<feature type="region of interest" description="Disordered" evidence="1">
    <location>
        <begin position="318"/>
        <end position="402"/>
    </location>
</feature>
<feature type="region of interest" description="Disordered" evidence="1">
    <location>
        <begin position="14"/>
        <end position="133"/>
    </location>
</feature>
<feature type="compositionally biased region" description="Basic and acidic residues" evidence="1">
    <location>
        <begin position="71"/>
        <end position="80"/>
    </location>
</feature>